<keyword evidence="2" id="KW-1185">Reference proteome</keyword>
<proteinExistence type="predicted"/>
<dbReference type="PANTHER" id="PTHR33129">
    <property type="entry name" value="PROTEIN KINASE DOMAIN-CONTAINING PROTEIN-RELATED"/>
    <property type="match status" value="1"/>
</dbReference>
<reference evidence="2" key="1">
    <citation type="journal article" date="2014" name="Proc. Natl. Acad. Sci. U.S.A.">
        <title>Extensive sampling of basidiomycete genomes demonstrates inadequacy of the white-rot/brown-rot paradigm for wood decay fungi.</title>
        <authorList>
            <person name="Riley R."/>
            <person name="Salamov A.A."/>
            <person name="Brown D.W."/>
            <person name="Nagy L.G."/>
            <person name="Floudas D."/>
            <person name="Held B.W."/>
            <person name="Levasseur A."/>
            <person name="Lombard V."/>
            <person name="Morin E."/>
            <person name="Otillar R."/>
            <person name="Lindquist E.A."/>
            <person name="Sun H."/>
            <person name="LaButti K.M."/>
            <person name="Schmutz J."/>
            <person name="Jabbour D."/>
            <person name="Luo H."/>
            <person name="Baker S.E."/>
            <person name="Pisabarro A.G."/>
            <person name="Walton J.D."/>
            <person name="Blanchette R.A."/>
            <person name="Henrissat B."/>
            <person name="Martin F."/>
            <person name="Cullen D."/>
            <person name="Hibbett D.S."/>
            <person name="Grigoriev I.V."/>
        </authorList>
    </citation>
    <scope>NUCLEOTIDE SEQUENCE [LARGE SCALE GENOMIC DNA]</scope>
    <source>
        <strain evidence="2">FD-172 SS1</strain>
    </source>
</reference>
<dbReference type="PANTHER" id="PTHR33129:SF1">
    <property type="entry name" value="ATP-BINDING PROTEIN"/>
    <property type="match status" value="1"/>
</dbReference>
<protein>
    <submittedName>
        <fullName evidence="1">Uncharacterized protein</fullName>
    </submittedName>
</protein>
<organism evidence="1 2">
    <name type="scientific">Botryobasidium botryosum (strain FD-172 SS1)</name>
    <dbReference type="NCBI Taxonomy" id="930990"/>
    <lineage>
        <taxon>Eukaryota</taxon>
        <taxon>Fungi</taxon>
        <taxon>Dikarya</taxon>
        <taxon>Basidiomycota</taxon>
        <taxon>Agaricomycotina</taxon>
        <taxon>Agaricomycetes</taxon>
        <taxon>Cantharellales</taxon>
        <taxon>Botryobasidiaceae</taxon>
        <taxon>Botryobasidium</taxon>
    </lineage>
</organism>
<dbReference type="EMBL" id="KL198023">
    <property type="protein sequence ID" value="KDQ17692.1"/>
    <property type="molecule type" value="Genomic_DNA"/>
</dbReference>
<dbReference type="Proteomes" id="UP000027195">
    <property type="component" value="Unassembled WGS sequence"/>
</dbReference>
<evidence type="ECO:0000313" key="2">
    <source>
        <dbReference type="Proteomes" id="UP000027195"/>
    </source>
</evidence>
<sequence length="605" mass="67651">MATDCKPRSKRSWGTMNAEYSLAAELNDKLGVLAQTKLGKLYTISADTDSQFSKMRDALWGQKDHADHKRYFDLDDASDAKELLKMSQYSSFDVLPCEEPADDEDVGKAGTSAPGDGHPSVFRCADIDDIDDPPCDTYLVKSRKILCVRDIPILKHSFSCVLVRDEYRLAMKYLRGRVMVNPAGAVTIGGQAGIGKSIFIYYALIHRITSGLPVALQYTPESVLLFLKSGTYCIPANTNPANDTIQQLPRGIWALVDSDQLVDEPAPVLRGISPFFTIQAASGSTSQTAWHKYKDGQVWNMRPWSWDEIIAAAAFQRRSVSADGLRFAYDLFGPCARTCYKLADDRSAIEAHDREIRKFIKWCRDEPLGRIISRTTLSPAVTSQAEHLFIATPSSHRAVISYDVASKYIGRLMIERWALCRPEKLTKMSLFCPQGSAACCLFEHRVNGILSSGSPVPLRPIHITRDERERVYIYDTSRIDPRVKATPWTITPRIITRRDIKNSPRSTLANTEYYVPQIENQATYSSFVQQDGVLYVFHLTLGGTYNISKKGLEQLKACAGVSTPFSVVLITPTGTKVRGTVPEMWKDRVNMFMAQLDEHGGKSRS</sequence>
<gene>
    <name evidence="1" type="ORF">BOTBODRAFT_53229</name>
</gene>
<dbReference type="STRING" id="930990.A0A067N0J9"/>
<dbReference type="InParanoid" id="A0A067N0J9"/>
<evidence type="ECO:0000313" key="1">
    <source>
        <dbReference type="EMBL" id="KDQ17692.1"/>
    </source>
</evidence>
<dbReference type="HOGENOM" id="CLU_036620_0_0_1"/>
<dbReference type="OrthoDB" id="2340858at2759"/>
<name>A0A067N0J9_BOTB1</name>
<accession>A0A067N0J9</accession>
<dbReference type="InterPro" id="IPR052980">
    <property type="entry name" value="Crinkler_effector"/>
</dbReference>
<dbReference type="AlphaFoldDB" id="A0A067N0J9"/>